<gene>
    <name evidence="2" type="ORF">B9G98_02915</name>
</gene>
<organism evidence="2 3">
    <name type="scientific">Wickerhamiella sorbophila</name>
    <dbReference type="NCBI Taxonomy" id="45607"/>
    <lineage>
        <taxon>Eukaryota</taxon>
        <taxon>Fungi</taxon>
        <taxon>Dikarya</taxon>
        <taxon>Ascomycota</taxon>
        <taxon>Saccharomycotina</taxon>
        <taxon>Dipodascomycetes</taxon>
        <taxon>Dipodascales</taxon>
        <taxon>Trichomonascaceae</taxon>
        <taxon>Wickerhamiella</taxon>
    </lineage>
</organism>
<comment type="caution">
    <text evidence="2">The sequence shown here is derived from an EMBL/GenBank/DDBJ whole genome shotgun (WGS) entry which is preliminary data.</text>
</comment>
<feature type="compositionally biased region" description="Low complexity" evidence="1">
    <location>
        <begin position="170"/>
        <end position="179"/>
    </location>
</feature>
<sequence length="460" mass="50229">MAKFVSSDDGIQAKPPHTVSRKSSVADLLSRLTASTAASRSKKRDKGEPLSPGVQYGDTPIVGGSRSVSLPTPNSAGSSHSFFHRLTFGGTIDTPSKKPVISRPIPTPSPTSDGLKVAKIRSSNRSPSKGLQTPSSIRAGSPNSPISQTKSWRPKVSPSSPMQPPQLVESSSMSSSRSSSFDKPRPAPQRPRNVSGRSSALGRPNNLAIARSSSRLRKASGGNAGPKSSNAKASKSGVENGTELHAGCNDRIQALETQLQQERAKRLELEAQQRPTSEVSPRTSVVDHTSLKKELEVLKNELDASNLEKQRAVERLRQSLSELNDAFEDADTLRVARNNLEWQVKGLQVSHRTLEQQLKISQRDTRKCRRSLSSLENKVKEIQIQLEEKKLENDELSQTIERIMNAAQHYWRNVPDTANHPSPVLTESPPGSPPHDPVHPDLSPDIIERQKGSESKQLET</sequence>
<feature type="compositionally biased region" description="Basic and acidic residues" evidence="1">
    <location>
        <begin position="446"/>
        <end position="460"/>
    </location>
</feature>
<dbReference type="AlphaFoldDB" id="A0A2T0FK01"/>
<feature type="compositionally biased region" description="Polar residues" evidence="1">
    <location>
        <begin position="273"/>
        <end position="287"/>
    </location>
</feature>
<evidence type="ECO:0000313" key="2">
    <source>
        <dbReference type="EMBL" id="PRT55295.1"/>
    </source>
</evidence>
<proteinExistence type="predicted"/>
<feature type="compositionally biased region" description="Polar residues" evidence="1">
    <location>
        <begin position="226"/>
        <end position="239"/>
    </location>
</feature>
<feature type="region of interest" description="Disordered" evidence="1">
    <location>
        <begin position="268"/>
        <end position="287"/>
    </location>
</feature>
<feature type="region of interest" description="Disordered" evidence="1">
    <location>
        <begin position="413"/>
        <end position="460"/>
    </location>
</feature>
<feature type="compositionally biased region" description="Low complexity" evidence="1">
    <location>
        <begin position="26"/>
        <end position="39"/>
    </location>
</feature>
<name>A0A2T0FK01_9ASCO</name>
<evidence type="ECO:0000256" key="1">
    <source>
        <dbReference type="SAM" id="MobiDB-lite"/>
    </source>
</evidence>
<reference evidence="2 3" key="1">
    <citation type="submission" date="2017-04" db="EMBL/GenBank/DDBJ databases">
        <title>Genome sequencing of [Candida] sorbophila.</title>
        <authorList>
            <person name="Ahn J.O."/>
        </authorList>
    </citation>
    <scope>NUCLEOTIDE SEQUENCE [LARGE SCALE GENOMIC DNA]</scope>
    <source>
        <strain evidence="2 3">DS02</strain>
    </source>
</reference>
<feature type="compositionally biased region" description="Polar residues" evidence="1">
    <location>
        <begin position="66"/>
        <end position="81"/>
    </location>
</feature>
<accession>A0A2T0FK01</accession>
<dbReference type="EMBL" id="NDIQ01000021">
    <property type="protein sequence ID" value="PRT55295.1"/>
    <property type="molecule type" value="Genomic_DNA"/>
</dbReference>
<dbReference type="RefSeq" id="XP_024665240.1">
    <property type="nucleotide sequence ID" value="XM_024809472.1"/>
</dbReference>
<evidence type="ECO:0000313" key="3">
    <source>
        <dbReference type="Proteomes" id="UP000238350"/>
    </source>
</evidence>
<dbReference type="Proteomes" id="UP000238350">
    <property type="component" value="Unassembled WGS sequence"/>
</dbReference>
<feature type="region of interest" description="Disordered" evidence="1">
    <location>
        <begin position="1"/>
        <end position="243"/>
    </location>
</feature>
<feature type="compositionally biased region" description="Polar residues" evidence="1">
    <location>
        <begin position="121"/>
        <end position="151"/>
    </location>
</feature>
<keyword evidence="3" id="KW-1185">Reference proteome</keyword>
<protein>
    <submittedName>
        <fullName evidence="2">Uncharacterized protein</fullName>
    </submittedName>
</protein>
<dbReference type="GeneID" id="36516663"/>